<dbReference type="AlphaFoldDB" id="A0A813KBH8"/>
<feature type="region of interest" description="Disordered" evidence="1">
    <location>
        <begin position="77"/>
        <end position="97"/>
    </location>
</feature>
<feature type="non-terminal residue" evidence="2">
    <location>
        <position position="210"/>
    </location>
</feature>
<feature type="region of interest" description="Disordered" evidence="1">
    <location>
        <begin position="184"/>
        <end position="210"/>
    </location>
</feature>
<dbReference type="EMBL" id="CAJNNW010028744">
    <property type="protein sequence ID" value="CAE8697448.1"/>
    <property type="molecule type" value="Genomic_DNA"/>
</dbReference>
<reference evidence="2" key="1">
    <citation type="submission" date="2021-02" db="EMBL/GenBank/DDBJ databases">
        <authorList>
            <person name="Dougan E. K."/>
            <person name="Rhodes N."/>
            <person name="Thang M."/>
            <person name="Chan C."/>
        </authorList>
    </citation>
    <scope>NUCLEOTIDE SEQUENCE</scope>
</reference>
<comment type="caution">
    <text evidence="2">The sequence shown here is derived from an EMBL/GenBank/DDBJ whole genome shotgun (WGS) entry which is preliminary data.</text>
</comment>
<evidence type="ECO:0000313" key="3">
    <source>
        <dbReference type="Proteomes" id="UP000626109"/>
    </source>
</evidence>
<proteinExistence type="predicted"/>
<evidence type="ECO:0000256" key="1">
    <source>
        <dbReference type="SAM" id="MobiDB-lite"/>
    </source>
</evidence>
<gene>
    <name evidence="2" type="ORF">PGLA2088_LOCUS30312</name>
</gene>
<evidence type="ECO:0000313" key="2">
    <source>
        <dbReference type="EMBL" id="CAE8697448.1"/>
    </source>
</evidence>
<sequence length="210" mass="22791">MQGLPLMGRSQFSSVVFDGELQSLGRLSEDPSEILAASGKFARSLMTVAARRQQQSSGCTASSPSKLEEALLKKLSGSRSQWADMGPESEEKTEVADDASRVADYIARKVVDDASKVHGACEDGAKDVYMEGTKQEFERWSWSTAATDYALDDCPSPDPWGEPVQYNRIRGGQHFDVKKEETGVPFADHGSKGPVLGASNPQMRPPGNFT</sequence>
<name>A0A813KBH8_POLGL</name>
<protein>
    <submittedName>
        <fullName evidence="2">Uncharacterized protein</fullName>
    </submittedName>
</protein>
<accession>A0A813KBH8</accession>
<organism evidence="2 3">
    <name type="scientific">Polarella glacialis</name>
    <name type="common">Dinoflagellate</name>
    <dbReference type="NCBI Taxonomy" id="89957"/>
    <lineage>
        <taxon>Eukaryota</taxon>
        <taxon>Sar</taxon>
        <taxon>Alveolata</taxon>
        <taxon>Dinophyceae</taxon>
        <taxon>Suessiales</taxon>
        <taxon>Suessiaceae</taxon>
        <taxon>Polarella</taxon>
    </lineage>
</organism>
<dbReference type="Proteomes" id="UP000626109">
    <property type="component" value="Unassembled WGS sequence"/>
</dbReference>